<dbReference type="AlphaFoldDB" id="A0A6G1G092"/>
<dbReference type="EMBL" id="ML975161">
    <property type="protein sequence ID" value="KAF1811525.1"/>
    <property type="molecule type" value="Genomic_DNA"/>
</dbReference>
<keyword evidence="3" id="KW-1185">Reference proteome</keyword>
<reference evidence="4" key="3">
    <citation type="submission" date="2025-04" db="UniProtKB">
        <authorList>
            <consortium name="RefSeq"/>
        </authorList>
    </citation>
    <scope>IDENTIFICATION</scope>
    <source>
        <strain evidence="4">CBS 781.70</strain>
    </source>
</reference>
<dbReference type="Gene3D" id="3.30.70.100">
    <property type="match status" value="1"/>
</dbReference>
<dbReference type="GeneID" id="54422490"/>
<feature type="domain" description="ABM" evidence="1">
    <location>
        <begin position="5"/>
        <end position="97"/>
    </location>
</feature>
<dbReference type="InterPro" id="IPR007138">
    <property type="entry name" value="ABM_dom"/>
</dbReference>
<sequence length="108" mass="11896">MSETFDIIAILKPKPGKADRVIELLAGVTEYVEANESGTLRYHLQRETKGDAPQLILLERYKNKAALGIHGGSPQFKAFSKRLKEEGLLAAPLQVMFTKPVAGFASRL</sequence>
<reference evidence="4" key="2">
    <citation type="submission" date="2020-04" db="EMBL/GenBank/DDBJ databases">
        <authorList>
            <consortium name="NCBI Genome Project"/>
        </authorList>
    </citation>
    <scope>NUCLEOTIDE SEQUENCE</scope>
    <source>
        <strain evidence="4">CBS 781.70</strain>
    </source>
</reference>
<gene>
    <name evidence="2 4" type="ORF">P152DRAFT_482980</name>
</gene>
<organism evidence="2">
    <name type="scientific">Eremomyces bilateralis CBS 781.70</name>
    <dbReference type="NCBI Taxonomy" id="1392243"/>
    <lineage>
        <taxon>Eukaryota</taxon>
        <taxon>Fungi</taxon>
        <taxon>Dikarya</taxon>
        <taxon>Ascomycota</taxon>
        <taxon>Pezizomycotina</taxon>
        <taxon>Dothideomycetes</taxon>
        <taxon>Dothideomycetes incertae sedis</taxon>
        <taxon>Eremomycetales</taxon>
        <taxon>Eremomycetaceae</taxon>
        <taxon>Eremomyces</taxon>
    </lineage>
</organism>
<keyword evidence="2" id="KW-0503">Monooxygenase</keyword>
<evidence type="ECO:0000313" key="3">
    <source>
        <dbReference type="Proteomes" id="UP000504638"/>
    </source>
</evidence>
<dbReference type="OrthoDB" id="10011777at2759"/>
<name>A0A6G1G092_9PEZI</name>
<evidence type="ECO:0000259" key="1">
    <source>
        <dbReference type="PROSITE" id="PS51725"/>
    </source>
</evidence>
<dbReference type="SUPFAM" id="SSF54909">
    <property type="entry name" value="Dimeric alpha+beta barrel"/>
    <property type="match status" value="1"/>
</dbReference>
<evidence type="ECO:0000313" key="4">
    <source>
        <dbReference type="RefSeq" id="XP_033533156.1"/>
    </source>
</evidence>
<dbReference type="PANTHER" id="PTHR40624">
    <property type="entry name" value="BIOSYNTHESIS MONOOXYGENASE, PUTATIVE (AFU_ORTHOLOGUE AFUA_1G12025)-RELATED"/>
    <property type="match status" value="1"/>
</dbReference>
<dbReference type="InterPro" id="IPR011008">
    <property type="entry name" value="Dimeric_a/b-barrel"/>
</dbReference>
<dbReference type="Proteomes" id="UP000504638">
    <property type="component" value="Unplaced"/>
</dbReference>
<dbReference type="RefSeq" id="XP_033533156.1">
    <property type="nucleotide sequence ID" value="XM_033681920.1"/>
</dbReference>
<keyword evidence="2" id="KW-0560">Oxidoreductase</keyword>
<proteinExistence type="predicted"/>
<dbReference type="Pfam" id="PF03992">
    <property type="entry name" value="ABM"/>
    <property type="match status" value="1"/>
</dbReference>
<dbReference type="PANTHER" id="PTHR40624:SF1">
    <property type="entry name" value="BIOSYNTHESIS MONOOXYGENASE, PUTATIVE (AFU_ORTHOLOGUE AFUA_1G12025)-RELATED"/>
    <property type="match status" value="1"/>
</dbReference>
<protein>
    <submittedName>
        <fullName evidence="2 4">Antibiotic biosynthesis monooxygenase-like protein</fullName>
    </submittedName>
</protein>
<dbReference type="PROSITE" id="PS51725">
    <property type="entry name" value="ABM"/>
    <property type="match status" value="1"/>
</dbReference>
<accession>A0A6G1G092</accession>
<evidence type="ECO:0000313" key="2">
    <source>
        <dbReference type="EMBL" id="KAF1811525.1"/>
    </source>
</evidence>
<dbReference type="GO" id="GO:0004497">
    <property type="term" value="F:monooxygenase activity"/>
    <property type="evidence" value="ECO:0007669"/>
    <property type="project" value="UniProtKB-KW"/>
</dbReference>
<reference evidence="2 4" key="1">
    <citation type="submission" date="2020-01" db="EMBL/GenBank/DDBJ databases">
        <authorList>
            <consortium name="DOE Joint Genome Institute"/>
            <person name="Haridas S."/>
            <person name="Albert R."/>
            <person name="Binder M."/>
            <person name="Bloem J."/>
            <person name="Labutti K."/>
            <person name="Salamov A."/>
            <person name="Andreopoulos B."/>
            <person name="Baker S.E."/>
            <person name="Barry K."/>
            <person name="Bills G."/>
            <person name="Bluhm B.H."/>
            <person name="Cannon C."/>
            <person name="Castanera R."/>
            <person name="Culley D.E."/>
            <person name="Daum C."/>
            <person name="Ezra D."/>
            <person name="Gonzalez J.B."/>
            <person name="Henrissat B."/>
            <person name="Kuo A."/>
            <person name="Liang C."/>
            <person name="Lipzen A."/>
            <person name="Lutzoni F."/>
            <person name="Magnuson J."/>
            <person name="Mondo S."/>
            <person name="Nolan M."/>
            <person name="Ohm R."/>
            <person name="Pangilinan J."/>
            <person name="Park H.-J."/>
            <person name="Ramirez L."/>
            <person name="Alfaro M."/>
            <person name="Sun H."/>
            <person name="Tritt A."/>
            <person name="Yoshinaga Y."/>
            <person name="Zwiers L.-H."/>
            <person name="Turgeon B.G."/>
            <person name="Goodwin S.B."/>
            <person name="Spatafora J.W."/>
            <person name="Crous P.W."/>
            <person name="Grigoriev I.V."/>
        </authorList>
    </citation>
    <scope>NUCLEOTIDE SEQUENCE</scope>
    <source>
        <strain evidence="2 4">CBS 781.70</strain>
    </source>
</reference>